<reference evidence="3" key="1">
    <citation type="submission" date="2018-06" db="EMBL/GenBank/DDBJ databases">
        <authorList>
            <person name="Zhirakovskaya E."/>
        </authorList>
    </citation>
    <scope>NUCLEOTIDE SEQUENCE</scope>
</reference>
<name>A0A3B0RY03_9ZZZZ</name>
<gene>
    <name evidence="3" type="ORF">MNBD_ALPHA02-1710</name>
</gene>
<accession>A0A3B0RY03</accession>
<sequence>MTIDRMVFAFAGIVIIVSIILALTVHIYWLGLAAFVGLNMLQASFTRFCPLAMILKKLGVKPGKAFS</sequence>
<feature type="domain" description="Inner membrane protein YgaP-like transmembrane" evidence="2">
    <location>
        <begin position="2"/>
        <end position="56"/>
    </location>
</feature>
<keyword evidence="1" id="KW-0812">Transmembrane</keyword>
<dbReference type="Pfam" id="PF11127">
    <property type="entry name" value="YgaP-like_TM"/>
    <property type="match status" value="1"/>
</dbReference>
<dbReference type="EMBL" id="UOED01000031">
    <property type="protein sequence ID" value="VAV88215.1"/>
    <property type="molecule type" value="Genomic_DNA"/>
</dbReference>
<evidence type="ECO:0000256" key="1">
    <source>
        <dbReference type="SAM" id="Phobius"/>
    </source>
</evidence>
<evidence type="ECO:0000313" key="3">
    <source>
        <dbReference type="EMBL" id="VAV88215.1"/>
    </source>
</evidence>
<keyword evidence="1" id="KW-1133">Transmembrane helix</keyword>
<keyword evidence="1" id="KW-0472">Membrane</keyword>
<dbReference type="Gene3D" id="6.10.140.1340">
    <property type="match status" value="1"/>
</dbReference>
<dbReference type="AlphaFoldDB" id="A0A3B0RY03"/>
<protein>
    <recommendedName>
        <fullName evidence="2">Inner membrane protein YgaP-like transmembrane domain-containing protein</fullName>
    </recommendedName>
</protein>
<feature type="transmembrane region" description="Helical" evidence="1">
    <location>
        <begin position="7"/>
        <end position="29"/>
    </location>
</feature>
<evidence type="ECO:0000259" key="2">
    <source>
        <dbReference type="Pfam" id="PF11127"/>
    </source>
</evidence>
<organism evidence="3">
    <name type="scientific">hydrothermal vent metagenome</name>
    <dbReference type="NCBI Taxonomy" id="652676"/>
    <lineage>
        <taxon>unclassified sequences</taxon>
        <taxon>metagenomes</taxon>
        <taxon>ecological metagenomes</taxon>
    </lineage>
</organism>
<proteinExistence type="predicted"/>
<dbReference type="InterPro" id="IPR021309">
    <property type="entry name" value="YgaP-like_TM"/>
</dbReference>